<name>A0A413T036_9FIRM</name>
<comment type="caution">
    <text evidence="1">The sequence shown here is derived from an EMBL/GenBank/DDBJ whole genome shotgun (WGS) entry which is preliminary data.</text>
</comment>
<evidence type="ECO:0000313" key="1">
    <source>
        <dbReference type="EMBL" id="RHA75767.1"/>
    </source>
</evidence>
<dbReference type="Proteomes" id="UP000285740">
    <property type="component" value="Unassembled WGS sequence"/>
</dbReference>
<evidence type="ECO:0000313" key="2">
    <source>
        <dbReference type="Proteomes" id="UP000285740"/>
    </source>
</evidence>
<reference evidence="1 2" key="1">
    <citation type="submission" date="2018-08" db="EMBL/GenBank/DDBJ databases">
        <title>A genome reference for cultivated species of the human gut microbiota.</title>
        <authorList>
            <person name="Zou Y."/>
            <person name="Xue W."/>
            <person name="Luo G."/>
        </authorList>
    </citation>
    <scope>NUCLEOTIDE SEQUENCE [LARGE SCALE GENOMIC DNA]</scope>
    <source>
        <strain evidence="1 2">AM42-30</strain>
    </source>
</reference>
<dbReference type="RefSeq" id="WP_118030892.1">
    <property type="nucleotide sequence ID" value="NZ_QSFV01000057.1"/>
</dbReference>
<dbReference type="AlphaFoldDB" id="A0A413T036"/>
<organism evidence="1 2">
    <name type="scientific">Eubacterium ventriosum</name>
    <dbReference type="NCBI Taxonomy" id="39496"/>
    <lineage>
        <taxon>Bacteria</taxon>
        <taxon>Bacillati</taxon>
        <taxon>Bacillota</taxon>
        <taxon>Clostridia</taxon>
        <taxon>Eubacteriales</taxon>
        <taxon>Eubacteriaceae</taxon>
        <taxon>Eubacterium</taxon>
    </lineage>
</organism>
<sequence length="159" mass="18418">MNNYLLTEEIVFDSKPEAVPYNYRISYKMAQICLIISKSCKGRAGCSLIKLHIISNALNTQEYMNDLQNYVNGKIGYIIVRFDPVVNRAIKYAIADNLIEQLKNGTFKLTENGKKLIKKVEKEDIMAREKKFLDELGSKLSNEKVERLMSLWRYKNAEN</sequence>
<protein>
    <submittedName>
        <fullName evidence="1">Uncharacterized protein</fullName>
    </submittedName>
</protein>
<proteinExistence type="predicted"/>
<dbReference type="EMBL" id="QSFV01000057">
    <property type="protein sequence ID" value="RHA75767.1"/>
    <property type="molecule type" value="Genomic_DNA"/>
</dbReference>
<accession>A0A413T036</accession>
<gene>
    <name evidence="1" type="ORF">DW918_11070</name>
</gene>